<keyword evidence="1" id="KW-1133">Transmembrane helix</keyword>
<dbReference type="EMBL" id="CAFAAJ010000164">
    <property type="protein sequence ID" value="CAB4818065.1"/>
    <property type="molecule type" value="Genomic_DNA"/>
</dbReference>
<evidence type="ECO:0000259" key="2">
    <source>
        <dbReference type="Pfam" id="PF07811"/>
    </source>
</evidence>
<sequence length="129" mass="13517">MSGFTRDRGNAAAELVLLTPALVICAVFVFWCGRLGQARTQVDLAAESGARAASMVRRTRMTGVGRSTALSSLERNGVVCGSVSAAVDVLEDRVRVTVRCAADADGLKPFGSKVVSATAVAPIDRYRGE</sequence>
<name>A0A6J6ZB61_9ZZZZ</name>
<organism evidence="3">
    <name type="scientific">freshwater metagenome</name>
    <dbReference type="NCBI Taxonomy" id="449393"/>
    <lineage>
        <taxon>unclassified sequences</taxon>
        <taxon>metagenomes</taxon>
        <taxon>ecological metagenomes</taxon>
    </lineage>
</organism>
<gene>
    <name evidence="3" type="ORF">UFOPK3001_02033</name>
    <name evidence="4" type="ORF">UFOPK3954_01326</name>
</gene>
<dbReference type="Pfam" id="PF07811">
    <property type="entry name" value="TadE"/>
    <property type="match status" value="1"/>
</dbReference>
<dbReference type="InterPro" id="IPR012495">
    <property type="entry name" value="TadE-like_dom"/>
</dbReference>
<dbReference type="EMBL" id="CAFBON010000131">
    <property type="protein sequence ID" value="CAB4993681.1"/>
    <property type="molecule type" value="Genomic_DNA"/>
</dbReference>
<evidence type="ECO:0000313" key="3">
    <source>
        <dbReference type="EMBL" id="CAB4818065.1"/>
    </source>
</evidence>
<accession>A0A6J6ZB61</accession>
<evidence type="ECO:0000313" key="4">
    <source>
        <dbReference type="EMBL" id="CAB4993681.1"/>
    </source>
</evidence>
<keyword evidence="1" id="KW-0812">Transmembrane</keyword>
<feature type="domain" description="TadE-like" evidence="2">
    <location>
        <begin position="9"/>
        <end position="51"/>
    </location>
</feature>
<feature type="transmembrane region" description="Helical" evidence="1">
    <location>
        <begin position="12"/>
        <end position="31"/>
    </location>
</feature>
<keyword evidence="1" id="KW-0472">Membrane</keyword>
<reference evidence="3" key="1">
    <citation type="submission" date="2020-05" db="EMBL/GenBank/DDBJ databases">
        <authorList>
            <person name="Chiriac C."/>
            <person name="Salcher M."/>
            <person name="Ghai R."/>
            <person name="Kavagutti S V."/>
        </authorList>
    </citation>
    <scope>NUCLEOTIDE SEQUENCE</scope>
</reference>
<evidence type="ECO:0000256" key="1">
    <source>
        <dbReference type="SAM" id="Phobius"/>
    </source>
</evidence>
<protein>
    <submittedName>
        <fullName evidence="3">Unannotated protein</fullName>
    </submittedName>
</protein>
<proteinExistence type="predicted"/>
<dbReference type="AlphaFoldDB" id="A0A6J6ZB61"/>